<organism evidence="1 2">
    <name type="scientific">Acorus gramineus</name>
    <name type="common">Dwarf sweet flag</name>
    <dbReference type="NCBI Taxonomy" id="55184"/>
    <lineage>
        <taxon>Eukaryota</taxon>
        <taxon>Viridiplantae</taxon>
        <taxon>Streptophyta</taxon>
        <taxon>Embryophyta</taxon>
        <taxon>Tracheophyta</taxon>
        <taxon>Spermatophyta</taxon>
        <taxon>Magnoliopsida</taxon>
        <taxon>Liliopsida</taxon>
        <taxon>Acoraceae</taxon>
        <taxon>Acorus</taxon>
    </lineage>
</organism>
<evidence type="ECO:0000313" key="2">
    <source>
        <dbReference type="Proteomes" id="UP001179952"/>
    </source>
</evidence>
<evidence type="ECO:0000313" key="1">
    <source>
        <dbReference type="EMBL" id="KAK1261396.1"/>
    </source>
</evidence>
<gene>
    <name evidence="1" type="ORF">QJS04_geneDACA000971</name>
</gene>
<proteinExistence type="predicted"/>
<name>A0AAV9ABS3_ACOGR</name>
<dbReference type="AlphaFoldDB" id="A0AAV9ABS3"/>
<reference evidence="1" key="2">
    <citation type="submission" date="2023-06" db="EMBL/GenBank/DDBJ databases">
        <authorList>
            <person name="Ma L."/>
            <person name="Liu K.-W."/>
            <person name="Li Z."/>
            <person name="Hsiao Y.-Y."/>
            <person name="Qi Y."/>
            <person name="Fu T."/>
            <person name="Tang G."/>
            <person name="Zhang D."/>
            <person name="Sun W.-H."/>
            <person name="Liu D.-K."/>
            <person name="Li Y."/>
            <person name="Chen G.-Z."/>
            <person name="Liu X.-D."/>
            <person name="Liao X.-Y."/>
            <person name="Jiang Y.-T."/>
            <person name="Yu X."/>
            <person name="Hao Y."/>
            <person name="Huang J."/>
            <person name="Zhao X.-W."/>
            <person name="Ke S."/>
            <person name="Chen Y.-Y."/>
            <person name="Wu W.-L."/>
            <person name="Hsu J.-L."/>
            <person name="Lin Y.-F."/>
            <person name="Huang M.-D."/>
            <person name="Li C.-Y."/>
            <person name="Huang L."/>
            <person name="Wang Z.-W."/>
            <person name="Zhao X."/>
            <person name="Zhong W.-Y."/>
            <person name="Peng D.-H."/>
            <person name="Ahmad S."/>
            <person name="Lan S."/>
            <person name="Zhang J.-S."/>
            <person name="Tsai W.-C."/>
            <person name="Van De Peer Y."/>
            <person name="Liu Z.-J."/>
        </authorList>
    </citation>
    <scope>NUCLEOTIDE SEQUENCE</scope>
    <source>
        <strain evidence="1">SCP</strain>
        <tissue evidence="1">Leaves</tissue>
    </source>
</reference>
<evidence type="ECO:0008006" key="3">
    <source>
        <dbReference type="Google" id="ProtNLM"/>
    </source>
</evidence>
<dbReference type="EMBL" id="JAUJYN010000010">
    <property type="protein sequence ID" value="KAK1261396.1"/>
    <property type="molecule type" value="Genomic_DNA"/>
</dbReference>
<protein>
    <recommendedName>
        <fullName evidence="3">MHC class II antigen beta chain</fullName>
    </recommendedName>
</protein>
<accession>A0AAV9ABS3</accession>
<sequence>MEYVDYTYRQLYGDGAAFIHIERVRSYLYELYSEYAVNSGVYHVSDKNESTYGDDMFESNEAKKLKESICLKPSH</sequence>
<comment type="caution">
    <text evidence="1">The sequence shown here is derived from an EMBL/GenBank/DDBJ whole genome shotgun (WGS) entry which is preliminary data.</text>
</comment>
<reference evidence="1" key="1">
    <citation type="journal article" date="2023" name="Nat. Commun.">
        <title>Diploid and tetraploid genomes of Acorus and the evolution of monocots.</title>
        <authorList>
            <person name="Ma L."/>
            <person name="Liu K.W."/>
            <person name="Li Z."/>
            <person name="Hsiao Y.Y."/>
            <person name="Qi Y."/>
            <person name="Fu T."/>
            <person name="Tang G.D."/>
            <person name="Zhang D."/>
            <person name="Sun W.H."/>
            <person name="Liu D.K."/>
            <person name="Li Y."/>
            <person name="Chen G.Z."/>
            <person name="Liu X.D."/>
            <person name="Liao X.Y."/>
            <person name="Jiang Y.T."/>
            <person name="Yu X."/>
            <person name="Hao Y."/>
            <person name="Huang J."/>
            <person name="Zhao X.W."/>
            <person name="Ke S."/>
            <person name="Chen Y.Y."/>
            <person name="Wu W.L."/>
            <person name="Hsu J.L."/>
            <person name="Lin Y.F."/>
            <person name="Huang M.D."/>
            <person name="Li C.Y."/>
            <person name="Huang L."/>
            <person name="Wang Z.W."/>
            <person name="Zhao X."/>
            <person name="Zhong W.Y."/>
            <person name="Peng D.H."/>
            <person name="Ahmad S."/>
            <person name="Lan S."/>
            <person name="Zhang J.S."/>
            <person name="Tsai W.C."/>
            <person name="Van de Peer Y."/>
            <person name="Liu Z.J."/>
        </authorList>
    </citation>
    <scope>NUCLEOTIDE SEQUENCE</scope>
    <source>
        <strain evidence="1">SCP</strain>
    </source>
</reference>
<keyword evidence="2" id="KW-1185">Reference proteome</keyword>
<dbReference type="Proteomes" id="UP001179952">
    <property type="component" value="Unassembled WGS sequence"/>
</dbReference>